<evidence type="ECO:0000259" key="1">
    <source>
        <dbReference type="Pfam" id="PF07596"/>
    </source>
</evidence>
<dbReference type="PANTHER" id="PTHR30093">
    <property type="entry name" value="GENERAL SECRETION PATHWAY PROTEIN G"/>
    <property type="match status" value="1"/>
</dbReference>
<dbReference type="Pfam" id="PF07963">
    <property type="entry name" value="N_methyl"/>
    <property type="match status" value="1"/>
</dbReference>
<name>A0AAU7CAI2_9BACT</name>
<dbReference type="EMBL" id="CP155447">
    <property type="protein sequence ID" value="XBH02482.1"/>
    <property type="molecule type" value="Genomic_DNA"/>
</dbReference>
<reference evidence="2" key="1">
    <citation type="submission" date="2024-05" db="EMBL/GenBank/DDBJ databases">
        <title>Planctomycetes of the genus Singulisphaera possess chitinolytic capabilities.</title>
        <authorList>
            <person name="Ivanova A."/>
        </authorList>
    </citation>
    <scope>NUCLEOTIDE SEQUENCE</scope>
    <source>
        <strain evidence="2">Ch08T</strain>
    </source>
</reference>
<organism evidence="2">
    <name type="scientific">Singulisphaera sp. Ch08</name>
    <dbReference type="NCBI Taxonomy" id="3120278"/>
    <lineage>
        <taxon>Bacteria</taxon>
        <taxon>Pseudomonadati</taxon>
        <taxon>Planctomycetota</taxon>
        <taxon>Planctomycetia</taxon>
        <taxon>Isosphaerales</taxon>
        <taxon>Isosphaeraceae</taxon>
        <taxon>Singulisphaera</taxon>
    </lineage>
</organism>
<evidence type="ECO:0000313" key="2">
    <source>
        <dbReference type="EMBL" id="XBH02482.1"/>
    </source>
</evidence>
<dbReference type="NCBIfam" id="TIGR04294">
    <property type="entry name" value="pre_pil_HX9DG"/>
    <property type="match status" value="1"/>
</dbReference>
<protein>
    <submittedName>
        <fullName evidence="2">DUF1559 domain-containing protein</fullName>
    </submittedName>
</protein>
<dbReference type="InterPro" id="IPR045584">
    <property type="entry name" value="Pilin-like"/>
</dbReference>
<dbReference type="PROSITE" id="PS00409">
    <property type="entry name" value="PROKAR_NTER_METHYL"/>
    <property type="match status" value="1"/>
</dbReference>
<proteinExistence type="predicted"/>
<feature type="domain" description="DUF1559" evidence="1">
    <location>
        <begin position="30"/>
        <end position="286"/>
    </location>
</feature>
<dbReference type="InterPro" id="IPR011453">
    <property type="entry name" value="DUF1559"/>
</dbReference>
<dbReference type="InterPro" id="IPR012902">
    <property type="entry name" value="N_methyl_site"/>
</dbReference>
<dbReference type="Pfam" id="PF07596">
    <property type="entry name" value="SBP_bac_10"/>
    <property type="match status" value="1"/>
</dbReference>
<sequence>MRRHGFTLIELLVVIAIIAVLIALLLPAVQAAREAARRLQCTNNMKQIGLGLHNYHQINNALPYGTGVCCTPAGGNWSTFILPTMEQNAIYNGLNQNLGYNTIDNTSIVRTVIATFICPSDPDASKPISTRFAAHNASPALMLWYPASMGPTHMDNCDFCANKTPGSTNYCCQGFNFGTNGNASLGISAGTFAGMFGRTSRVIGFHEVMDGLSTTFMVGETLPGDCTFMGVYSQNFPLTGTIIPLNTFEKAVDANWWRTCGFKSRHPGGGNMLMGDGSVRYIKQSISYYVWNVLGTRAGGEIVSADAY</sequence>
<dbReference type="AlphaFoldDB" id="A0AAU7CAI2"/>
<dbReference type="Gene3D" id="3.30.700.10">
    <property type="entry name" value="Glycoprotein, Type 4 Pilin"/>
    <property type="match status" value="1"/>
</dbReference>
<dbReference type="NCBIfam" id="TIGR02532">
    <property type="entry name" value="IV_pilin_GFxxxE"/>
    <property type="match status" value="1"/>
</dbReference>
<dbReference type="PANTHER" id="PTHR30093:SF2">
    <property type="entry name" value="TYPE II SECRETION SYSTEM PROTEIN H"/>
    <property type="match status" value="1"/>
</dbReference>
<gene>
    <name evidence="2" type="ORF">V5E97_29730</name>
</gene>
<dbReference type="SUPFAM" id="SSF54523">
    <property type="entry name" value="Pili subunits"/>
    <property type="match status" value="1"/>
</dbReference>
<dbReference type="InterPro" id="IPR027558">
    <property type="entry name" value="Pre_pil_HX9DG_C"/>
</dbReference>
<accession>A0AAU7CAI2</accession>
<dbReference type="RefSeq" id="WP_406695224.1">
    <property type="nucleotide sequence ID" value="NZ_CP155447.1"/>
</dbReference>